<keyword evidence="4" id="KW-1185">Reference proteome</keyword>
<dbReference type="NCBIfam" id="NF009150">
    <property type="entry name" value="PRK12497.1-3"/>
    <property type="match status" value="1"/>
</dbReference>
<dbReference type="PANTHER" id="PTHR34039">
    <property type="entry name" value="UPF0102 PROTEIN YRAN"/>
    <property type="match status" value="1"/>
</dbReference>
<dbReference type="AlphaFoldDB" id="A0A1E7R8A9"/>
<dbReference type="NCBIfam" id="TIGR00252">
    <property type="entry name" value="YraN family protein"/>
    <property type="match status" value="1"/>
</dbReference>
<dbReference type="InterPro" id="IPR011335">
    <property type="entry name" value="Restrct_endonuc-II-like"/>
</dbReference>
<protein>
    <recommendedName>
        <fullName evidence="2">UPF0102 protein BJI46_12870</fullName>
    </recommendedName>
</protein>
<organism evidence="3 4">
    <name type="scientific">Acinetobacter qingfengensis</name>
    <dbReference type="NCBI Taxonomy" id="1262585"/>
    <lineage>
        <taxon>Bacteria</taxon>
        <taxon>Pseudomonadati</taxon>
        <taxon>Pseudomonadota</taxon>
        <taxon>Gammaproteobacteria</taxon>
        <taxon>Moraxellales</taxon>
        <taxon>Moraxellaceae</taxon>
        <taxon>Acinetobacter</taxon>
    </lineage>
</organism>
<dbReference type="EMBL" id="MKKK01000026">
    <property type="protein sequence ID" value="OEY95522.1"/>
    <property type="molecule type" value="Genomic_DNA"/>
</dbReference>
<gene>
    <name evidence="3" type="ORF">BJI46_12870</name>
</gene>
<dbReference type="InterPro" id="IPR003509">
    <property type="entry name" value="UPF0102_YraN-like"/>
</dbReference>
<dbReference type="PANTHER" id="PTHR34039:SF1">
    <property type="entry name" value="UPF0102 PROTEIN YRAN"/>
    <property type="match status" value="1"/>
</dbReference>
<dbReference type="Proteomes" id="UP000185895">
    <property type="component" value="Unassembled WGS sequence"/>
</dbReference>
<proteinExistence type="inferred from homology"/>
<evidence type="ECO:0000313" key="3">
    <source>
        <dbReference type="EMBL" id="OEY95522.1"/>
    </source>
</evidence>
<comment type="caution">
    <text evidence="3">The sequence shown here is derived from an EMBL/GenBank/DDBJ whole genome shotgun (WGS) entry which is preliminary data.</text>
</comment>
<name>A0A1E7R8A9_9GAMM</name>
<dbReference type="SUPFAM" id="SSF52980">
    <property type="entry name" value="Restriction endonuclease-like"/>
    <property type="match status" value="1"/>
</dbReference>
<evidence type="ECO:0000256" key="1">
    <source>
        <dbReference type="ARBA" id="ARBA00006738"/>
    </source>
</evidence>
<sequence length="133" mass="15826">MQKQNIGQWAEQLALDYLLTQGLSLIKQNYHSRWGEIDLIMLDGNHLCFIEVKARKLYGMVDALEAVDVYKQQKTILTAQYFLQRYPEYENFDCQFDVVALNYTKRADLSKKWIDLLQQNTVNLQWLRHAYTM</sequence>
<reference evidence="3 4" key="1">
    <citation type="submission" date="2016-09" db="EMBL/GenBank/DDBJ databases">
        <authorList>
            <person name="Capua I."/>
            <person name="De Benedictis P."/>
            <person name="Joannis T."/>
            <person name="Lombin L.H."/>
            <person name="Cattoli G."/>
        </authorList>
    </citation>
    <scope>NUCLEOTIDE SEQUENCE [LARGE SCALE GENOMIC DNA]</scope>
    <source>
        <strain evidence="3 4">ANC 4671</strain>
    </source>
</reference>
<dbReference type="STRING" id="1262585.BJI46_12870"/>
<dbReference type="RefSeq" id="WP_070070031.1">
    <property type="nucleotide sequence ID" value="NZ_MKKK01000026.1"/>
</dbReference>
<dbReference type="HAMAP" id="MF_00048">
    <property type="entry name" value="UPF0102"/>
    <property type="match status" value="1"/>
</dbReference>
<dbReference type="OrthoDB" id="9794876at2"/>
<dbReference type="Pfam" id="PF02021">
    <property type="entry name" value="UPF0102"/>
    <property type="match status" value="1"/>
</dbReference>
<dbReference type="GO" id="GO:0003676">
    <property type="term" value="F:nucleic acid binding"/>
    <property type="evidence" value="ECO:0007669"/>
    <property type="project" value="InterPro"/>
</dbReference>
<dbReference type="Gene3D" id="3.40.1350.10">
    <property type="match status" value="1"/>
</dbReference>
<evidence type="ECO:0000256" key="2">
    <source>
        <dbReference type="HAMAP-Rule" id="MF_00048"/>
    </source>
</evidence>
<dbReference type="InterPro" id="IPR011856">
    <property type="entry name" value="tRNA_endonuc-like_dom_sf"/>
</dbReference>
<comment type="similarity">
    <text evidence="1 2">Belongs to the UPF0102 family.</text>
</comment>
<accession>A0A1E7R8A9</accession>
<evidence type="ECO:0000313" key="4">
    <source>
        <dbReference type="Proteomes" id="UP000185895"/>
    </source>
</evidence>